<keyword evidence="3" id="KW-1185">Reference proteome</keyword>
<accession>A0ABS2K044</accession>
<feature type="transmembrane region" description="Helical" evidence="1">
    <location>
        <begin position="174"/>
        <end position="193"/>
    </location>
</feature>
<feature type="transmembrane region" description="Helical" evidence="1">
    <location>
        <begin position="442"/>
        <end position="461"/>
    </location>
</feature>
<keyword evidence="1" id="KW-0812">Transmembrane</keyword>
<organism evidence="2 3">
    <name type="scientific">Dyella flava</name>
    <dbReference type="NCBI Taxonomy" id="1920170"/>
    <lineage>
        <taxon>Bacteria</taxon>
        <taxon>Pseudomonadati</taxon>
        <taxon>Pseudomonadota</taxon>
        <taxon>Gammaproteobacteria</taxon>
        <taxon>Lysobacterales</taxon>
        <taxon>Rhodanobacteraceae</taxon>
        <taxon>Dyella</taxon>
    </lineage>
</organism>
<comment type="caution">
    <text evidence="2">The sequence shown here is derived from an EMBL/GenBank/DDBJ whole genome shotgun (WGS) entry which is preliminary data.</text>
</comment>
<feature type="transmembrane region" description="Helical" evidence="1">
    <location>
        <begin position="411"/>
        <end position="430"/>
    </location>
</feature>
<dbReference type="Pfam" id="PF19554">
    <property type="entry name" value="DUF6077"/>
    <property type="match status" value="1"/>
</dbReference>
<feature type="transmembrane region" description="Helical" evidence="1">
    <location>
        <begin position="200"/>
        <end position="217"/>
    </location>
</feature>
<feature type="transmembrane region" description="Helical" evidence="1">
    <location>
        <begin position="90"/>
        <end position="108"/>
    </location>
</feature>
<evidence type="ECO:0008006" key="4">
    <source>
        <dbReference type="Google" id="ProtNLM"/>
    </source>
</evidence>
<name>A0ABS2K044_9GAMM</name>
<protein>
    <recommendedName>
        <fullName evidence="4">4-amino-4-deoxy-L-arabinose transferase</fullName>
    </recommendedName>
</protein>
<proteinExistence type="predicted"/>
<evidence type="ECO:0000313" key="3">
    <source>
        <dbReference type="Proteomes" id="UP001430149"/>
    </source>
</evidence>
<dbReference type="InterPro" id="IPR045723">
    <property type="entry name" value="DUF6077"/>
</dbReference>
<evidence type="ECO:0000256" key="1">
    <source>
        <dbReference type="SAM" id="Phobius"/>
    </source>
</evidence>
<keyword evidence="1" id="KW-0472">Membrane</keyword>
<feature type="transmembrane region" description="Helical" evidence="1">
    <location>
        <begin position="307"/>
        <end position="337"/>
    </location>
</feature>
<dbReference type="RefSeq" id="WP_204680150.1">
    <property type="nucleotide sequence ID" value="NZ_BSNR01000003.1"/>
</dbReference>
<evidence type="ECO:0000313" key="2">
    <source>
        <dbReference type="EMBL" id="MBM7124619.1"/>
    </source>
</evidence>
<feature type="transmembrane region" description="Helical" evidence="1">
    <location>
        <begin position="40"/>
        <end position="69"/>
    </location>
</feature>
<reference evidence="2" key="1">
    <citation type="submission" date="2020-10" db="EMBL/GenBank/DDBJ databases">
        <title>Phylogeny of dyella-like bacteria.</title>
        <authorList>
            <person name="Fu J."/>
        </authorList>
    </citation>
    <scope>NUCLEOTIDE SEQUENCE</scope>
    <source>
        <strain evidence="2">DHOC52</strain>
    </source>
</reference>
<keyword evidence="1" id="KW-1133">Transmembrane helix</keyword>
<gene>
    <name evidence="2" type="ORF">ISP19_04445</name>
</gene>
<sequence length="608" mass="65996">MPVTALMLALVGRVVAYRAKVPEDLLRTHAAPVLDMRQLVGVFVVIAVLHFSWTAFWAGSLILLCMAAYSVAATPSLRDGGITPATGSNTVWVIVLGLACALLTLSVSRSDLDDGYYVAAAAYAASHPHAPLLVNDPMFGEAGWPLFFSSYRFSAYEPFAAVIAKVAGIPAMDVMYRVLPPFAGFAIVGSVFFCSREMFCRWWIGAGTAAVILMLILGEELSSVGNFGFVRIFQGKALFLSIMVPLIYGLSFRYARQGRPFDLYLLVCAQITSIGLTNFGMLGAPMAGAVASISACPPITRDNLRKIFMLACTTCVAIPYLVFVAVCSHGAGIFAHFDQESASKVWTGIYGAHQQFLVAFLLLIGPFVANTPLLRWRMALPPLILLGVLLNPVLAPWISRYVTTAPVYWRVTWSFPVVIYLGVSISLLFDRLARGARLVEKIGAGAGIAGALSLATIAIPYGTLRSANQVTWQFASRKLELNAANAAEEAIALTPDGRVLGDDRVGGTIAMYEEHPPLVNVRSIYIDFLAPYMSHRDYLDRKILAQYVNGEIALDGGPLKSAVDRLNVHTIVIADNLPFYEADQHALTSAGFLLKRQSGAYTVWTRNY</sequence>
<feature type="transmembrane region" description="Helical" evidence="1">
    <location>
        <begin position="380"/>
        <end position="399"/>
    </location>
</feature>
<feature type="transmembrane region" description="Helical" evidence="1">
    <location>
        <begin position="349"/>
        <end position="368"/>
    </location>
</feature>
<dbReference type="EMBL" id="JADIKE010000028">
    <property type="protein sequence ID" value="MBM7124619.1"/>
    <property type="molecule type" value="Genomic_DNA"/>
</dbReference>
<feature type="transmembrane region" description="Helical" evidence="1">
    <location>
        <begin position="237"/>
        <end position="255"/>
    </location>
</feature>
<dbReference type="Proteomes" id="UP001430149">
    <property type="component" value="Unassembled WGS sequence"/>
</dbReference>